<protein>
    <recommendedName>
        <fullName evidence="10">Fibronectin type-III domain-containing protein</fullName>
    </recommendedName>
</protein>
<dbReference type="AlphaFoldDB" id="A0AAW0NE00"/>
<comment type="caution">
    <text evidence="8">The sequence shown here is derived from an EMBL/GenBank/DDBJ whole genome shotgun (WGS) entry which is preliminary data.</text>
</comment>
<keyword evidence="5 7" id="KW-0472">Membrane</keyword>
<evidence type="ECO:0008006" key="10">
    <source>
        <dbReference type="Google" id="ProtNLM"/>
    </source>
</evidence>
<dbReference type="InterPro" id="IPR036116">
    <property type="entry name" value="FN3_sf"/>
</dbReference>
<evidence type="ECO:0000256" key="7">
    <source>
        <dbReference type="SAM" id="Phobius"/>
    </source>
</evidence>
<dbReference type="Gene3D" id="2.60.40.10">
    <property type="entry name" value="Immunoglobulins"/>
    <property type="match status" value="1"/>
</dbReference>
<dbReference type="SUPFAM" id="SSF49265">
    <property type="entry name" value="Fibronectin type III"/>
    <property type="match status" value="1"/>
</dbReference>
<proteinExistence type="predicted"/>
<dbReference type="InterPro" id="IPR013783">
    <property type="entry name" value="Ig-like_fold"/>
</dbReference>
<feature type="transmembrane region" description="Helical" evidence="7">
    <location>
        <begin position="236"/>
        <end position="255"/>
    </location>
</feature>
<name>A0AAW0NE00_9GOBI</name>
<organism evidence="8 9">
    <name type="scientific">Mugilogobius chulae</name>
    <name type="common">yellowstripe goby</name>
    <dbReference type="NCBI Taxonomy" id="88201"/>
    <lineage>
        <taxon>Eukaryota</taxon>
        <taxon>Metazoa</taxon>
        <taxon>Chordata</taxon>
        <taxon>Craniata</taxon>
        <taxon>Vertebrata</taxon>
        <taxon>Euteleostomi</taxon>
        <taxon>Actinopterygii</taxon>
        <taxon>Neopterygii</taxon>
        <taxon>Teleostei</taxon>
        <taxon>Neoteleostei</taxon>
        <taxon>Acanthomorphata</taxon>
        <taxon>Gobiaria</taxon>
        <taxon>Gobiiformes</taxon>
        <taxon>Gobioidei</taxon>
        <taxon>Gobiidae</taxon>
        <taxon>Gobionellinae</taxon>
        <taxon>Mugilogobius</taxon>
    </lineage>
</organism>
<dbReference type="Proteomes" id="UP001460270">
    <property type="component" value="Unassembled WGS sequence"/>
</dbReference>
<sequence length="285" mass="31915">MSAAAGVKRTNLNHRKCYEIFGSASCEWLKSRESSSAGEAQTQRNMLLLLLWTVILSARARAQSGDADPSLEPTLSCLSDISWSGGSNISCRLVSSCYNLEDDEDEDCDHIENITACQAKKSTCAKCDLPPASSAFSCPKPVSSARLPRIRLRFQIQLWSEETNQTWTENLTSDSMNMAMNRLHSGTQYHVKARAIPFDPFEGTWSEWSRPMSFQTPPGSPDNPVKTLVPRPENPYILLWSIVPVVVAGCVVLIWKNKILTYMWPSIPHPKTTLEQIRTQIMVFC</sequence>
<evidence type="ECO:0000313" key="8">
    <source>
        <dbReference type="EMBL" id="KAK7895776.1"/>
    </source>
</evidence>
<dbReference type="EMBL" id="JBBPFD010000015">
    <property type="protein sequence ID" value="KAK7895776.1"/>
    <property type="molecule type" value="Genomic_DNA"/>
</dbReference>
<comment type="subcellular location">
    <subcellularLocation>
        <location evidence="1">Membrane</location>
        <topology evidence="1">Single-pass membrane protein</topology>
    </subcellularLocation>
</comment>
<reference evidence="9" key="1">
    <citation type="submission" date="2024-04" db="EMBL/GenBank/DDBJ databases">
        <title>Salinicola lusitanus LLJ914,a marine bacterium isolated from the Okinawa Trough.</title>
        <authorList>
            <person name="Li J."/>
        </authorList>
    </citation>
    <scope>NUCLEOTIDE SEQUENCE [LARGE SCALE GENOMIC DNA]</scope>
</reference>
<dbReference type="GO" id="GO:0009897">
    <property type="term" value="C:external side of plasma membrane"/>
    <property type="evidence" value="ECO:0007669"/>
    <property type="project" value="TreeGrafter"/>
</dbReference>
<evidence type="ECO:0000256" key="4">
    <source>
        <dbReference type="ARBA" id="ARBA00022989"/>
    </source>
</evidence>
<dbReference type="GO" id="GO:0030097">
    <property type="term" value="P:hemopoiesis"/>
    <property type="evidence" value="ECO:0007669"/>
    <property type="project" value="TreeGrafter"/>
</dbReference>
<keyword evidence="9" id="KW-1185">Reference proteome</keyword>
<evidence type="ECO:0000256" key="5">
    <source>
        <dbReference type="ARBA" id="ARBA00023136"/>
    </source>
</evidence>
<dbReference type="PANTHER" id="PTHR23037:SF27">
    <property type="entry name" value="INTERLEUKIN-7 RECEPTOR SUBUNIT ALPHA"/>
    <property type="match status" value="1"/>
</dbReference>
<accession>A0AAW0NE00</accession>
<evidence type="ECO:0000256" key="3">
    <source>
        <dbReference type="ARBA" id="ARBA00022729"/>
    </source>
</evidence>
<dbReference type="GO" id="GO:0004896">
    <property type="term" value="F:cytokine receptor activity"/>
    <property type="evidence" value="ECO:0007669"/>
    <property type="project" value="TreeGrafter"/>
</dbReference>
<gene>
    <name evidence="8" type="ORF">WMY93_021101</name>
</gene>
<keyword evidence="2 7" id="KW-0812">Transmembrane</keyword>
<evidence type="ECO:0000313" key="9">
    <source>
        <dbReference type="Proteomes" id="UP001460270"/>
    </source>
</evidence>
<evidence type="ECO:0000256" key="2">
    <source>
        <dbReference type="ARBA" id="ARBA00022692"/>
    </source>
</evidence>
<keyword evidence="6" id="KW-0675">Receptor</keyword>
<dbReference type="PANTHER" id="PTHR23037">
    <property type="entry name" value="CYTOKINE RECEPTOR"/>
    <property type="match status" value="1"/>
</dbReference>
<evidence type="ECO:0000256" key="6">
    <source>
        <dbReference type="ARBA" id="ARBA00023170"/>
    </source>
</evidence>
<evidence type="ECO:0000256" key="1">
    <source>
        <dbReference type="ARBA" id="ARBA00004167"/>
    </source>
</evidence>
<keyword evidence="3" id="KW-0732">Signal</keyword>
<keyword evidence="4 7" id="KW-1133">Transmembrane helix</keyword>
<dbReference type="GO" id="GO:0046427">
    <property type="term" value="P:positive regulation of receptor signaling pathway via JAK-STAT"/>
    <property type="evidence" value="ECO:0007669"/>
    <property type="project" value="TreeGrafter"/>
</dbReference>